<dbReference type="AlphaFoldDB" id="A0A9P7A8F6"/>
<dbReference type="CDD" id="cd11296">
    <property type="entry name" value="O-FucT_like"/>
    <property type="match status" value="1"/>
</dbReference>
<proteinExistence type="predicted"/>
<accession>A0A9P7A8F6</accession>
<dbReference type="OrthoDB" id="423313at2759"/>
<dbReference type="Pfam" id="PF10250">
    <property type="entry name" value="O-FucT"/>
    <property type="match status" value="1"/>
</dbReference>
<sequence length="489" mass="55711">MLPPLSRRVMDRRSDECLLGESSRKDAYDDPESPFISTFRAKSMTSVKGRKRPLRMICTVLAAVSLLSFGVVLLKPLSYIDIQEVPVFSTTFSSRSYVQGPPTQRFRDNLRNDTKYITSWISAGWTNDVMTYGNLIYLALITERIPIIAKFIPSHVDNSAPPFAFGEVIDVPRLSQAIGSPVLEWHEVKDSESQVLDNLGCWSVWESVQKLDPHPRGSPSLNRLRLDVSWTRTPDWVKLTPPGIEDNHASFWSLATLGFPETRSNSLELTNHPSPQHQVSLPPDDQLLCFDYLYYVGAQNAWEWESDYSPAWRFVGQHMHWNASLERLADEHARRAMNVPANDPTPPYISIHMRHGDFRNYCHELPLDQCFASLPVIARRVAEVQEELRTQKGIEVTQVIMTSDERDPEWWSGVRALGWAWVDYATERTEEIYGKWYPVFIDAVIQSNGAGFVGTHGSTMTTLARRRVESWHGGPTRVVKWGSPNADDH</sequence>
<keyword evidence="6" id="KW-1185">Reference proteome</keyword>
<reference evidence="5" key="1">
    <citation type="journal article" date="2020" name="New Phytol.">
        <title>Comparative genomics reveals dynamic genome evolution in host specialist ectomycorrhizal fungi.</title>
        <authorList>
            <person name="Lofgren L.A."/>
            <person name="Nguyen N.H."/>
            <person name="Vilgalys R."/>
            <person name="Ruytinx J."/>
            <person name="Liao H.L."/>
            <person name="Branco S."/>
            <person name="Kuo A."/>
            <person name="LaButti K."/>
            <person name="Lipzen A."/>
            <person name="Andreopoulos W."/>
            <person name="Pangilinan J."/>
            <person name="Riley R."/>
            <person name="Hundley H."/>
            <person name="Na H."/>
            <person name="Barry K."/>
            <person name="Grigoriev I.V."/>
            <person name="Stajich J.E."/>
            <person name="Kennedy P.G."/>
        </authorList>
    </citation>
    <scope>NUCLEOTIDE SEQUENCE</scope>
    <source>
        <strain evidence="5">DOB743</strain>
    </source>
</reference>
<gene>
    <name evidence="5" type="ORF">EV702DRAFT_1273788</name>
</gene>
<keyword evidence="1" id="KW-0808">Transferase</keyword>
<keyword evidence="3" id="KW-0119">Carbohydrate metabolism</keyword>
<keyword evidence="4" id="KW-1133">Transmembrane helix</keyword>
<evidence type="ECO:0000256" key="4">
    <source>
        <dbReference type="SAM" id="Phobius"/>
    </source>
</evidence>
<comment type="caution">
    <text evidence="5">The sequence shown here is derived from an EMBL/GenBank/DDBJ whole genome shotgun (WGS) entry which is preliminary data.</text>
</comment>
<protein>
    <submittedName>
        <fullName evidence="5">Uncharacterized protein</fullName>
    </submittedName>
</protein>
<dbReference type="EMBL" id="JABBWD010000001">
    <property type="protein sequence ID" value="KAG1783530.1"/>
    <property type="molecule type" value="Genomic_DNA"/>
</dbReference>
<dbReference type="Gene3D" id="3.40.50.11350">
    <property type="match status" value="1"/>
</dbReference>
<evidence type="ECO:0000256" key="2">
    <source>
        <dbReference type="ARBA" id="ARBA00023253"/>
    </source>
</evidence>
<keyword evidence="4" id="KW-0472">Membrane</keyword>
<keyword evidence="2" id="KW-0294">Fucose metabolism</keyword>
<evidence type="ECO:0000313" key="5">
    <source>
        <dbReference type="EMBL" id="KAG1783530.1"/>
    </source>
</evidence>
<organism evidence="5 6">
    <name type="scientific">Suillus placidus</name>
    <dbReference type="NCBI Taxonomy" id="48579"/>
    <lineage>
        <taxon>Eukaryota</taxon>
        <taxon>Fungi</taxon>
        <taxon>Dikarya</taxon>
        <taxon>Basidiomycota</taxon>
        <taxon>Agaricomycotina</taxon>
        <taxon>Agaricomycetes</taxon>
        <taxon>Agaricomycetidae</taxon>
        <taxon>Boletales</taxon>
        <taxon>Suillineae</taxon>
        <taxon>Suillaceae</taxon>
        <taxon>Suillus</taxon>
    </lineage>
</organism>
<name>A0A9P7A8F6_9AGAM</name>
<evidence type="ECO:0000256" key="3">
    <source>
        <dbReference type="ARBA" id="ARBA00023277"/>
    </source>
</evidence>
<feature type="transmembrane region" description="Helical" evidence="4">
    <location>
        <begin position="54"/>
        <end position="74"/>
    </location>
</feature>
<keyword evidence="4" id="KW-0812">Transmembrane</keyword>
<dbReference type="InterPro" id="IPR019378">
    <property type="entry name" value="GDP-Fuc_O-FucTrfase"/>
</dbReference>
<evidence type="ECO:0000313" key="6">
    <source>
        <dbReference type="Proteomes" id="UP000714275"/>
    </source>
</evidence>
<dbReference type="Proteomes" id="UP000714275">
    <property type="component" value="Unassembled WGS sequence"/>
</dbReference>
<evidence type="ECO:0000256" key="1">
    <source>
        <dbReference type="ARBA" id="ARBA00022679"/>
    </source>
</evidence>